<protein>
    <submittedName>
        <fullName evidence="1">Uncharacterized protein</fullName>
    </submittedName>
</protein>
<dbReference type="OrthoDB" id="436496at2759"/>
<name>A0A0C3GG14_OIDMZ</name>
<proteinExistence type="predicted"/>
<evidence type="ECO:0000313" key="2">
    <source>
        <dbReference type="Proteomes" id="UP000054321"/>
    </source>
</evidence>
<dbReference type="InParanoid" id="A0A0C3GG14"/>
<dbReference type="AlphaFoldDB" id="A0A0C3GG14"/>
<dbReference type="HOGENOM" id="CLU_1012123_0_0_1"/>
<gene>
    <name evidence="1" type="ORF">OIDMADRAFT_60236</name>
</gene>
<accession>A0A0C3GG14</accession>
<reference evidence="2" key="2">
    <citation type="submission" date="2015-01" db="EMBL/GenBank/DDBJ databases">
        <title>Evolutionary Origins and Diversification of the Mycorrhizal Mutualists.</title>
        <authorList>
            <consortium name="DOE Joint Genome Institute"/>
            <consortium name="Mycorrhizal Genomics Consortium"/>
            <person name="Kohler A."/>
            <person name="Kuo A."/>
            <person name="Nagy L.G."/>
            <person name="Floudas D."/>
            <person name="Copeland A."/>
            <person name="Barry K.W."/>
            <person name="Cichocki N."/>
            <person name="Veneault-Fourrey C."/>
            <person name="LaButti K."/>
            <person name="Lindquist E.A."/>
            <person name="Lipzen A."/>
            <person name="Lundell T."/>
            <person name="Morin E."/>
            <person name="Murat C."/>
            <person name="Riley R."/>
            <person name="Ohm R."/>
            <person name="Sun H."/>
            <person name="Tunlid A."/>
            <person name="Henrissat B."/>
            <person name="Grigoriev I.V."/>
            <person name="Hibbett D.S."/>
            <person name="Martin F."/>
        </authorList>
    </citation>
    <scope>NUCLEOTIDE SEQUENCE [LARGE SCALE GENOMIC DNA]</scope>
    <source>
        <strain evidence="2">Zn</strain>
    </source>
</reference>
<organism evidence="1 2">
    <name type="scientific">Oidiodendron maius (strain Zn)</name>
    <dbReference type="NCBI Taxonomy" id="913774"/>
    <lineage>
        <taxon>Eukaryota</taxon>
        <taxon>Fungi</taxon>
        <taxon>Dikarya</taxon>
        <taxon>Ascomycota</taxon>
        <taxon>Pezizomycotina</taxon>
        <taxon>Leotiomycetes</taxon>
        <taxon>Leotiomycetes incertae sedis</taxon>
        <taxon>Myxotrichaceae</taxon>
        <taxon>Oidiodendron</taxon>
    </lineage>
</organism>
<sequence>MPVYQGIKLSIVSQLELRIHPEFPHPESSQFTYRTRNVIDETSVSSFVTPTIAPDSKADRILGARFWLRYDITEAREPKSPWYYFKLFMNGRHVTSWGTHSILKPSGQVMRALYDPTSRWNYKCDETIYKNCGTEMRPFYFSNINGRSVADDGGLIEVRVFRAKGRRKSLPTPAEFKPQDQYGLVMPSTGLMDDPKEAKFYYWLLIDPTNNPFTTFKFHYRSWDNLSSLNLIPTSHPRTLLFPSPSLLSLNCQSNKAHQKKAAAKRSESKR</sequence>
<dbReference type="STRING" id="913774.A0A0C3GG14"/>
<evidence type="ECO:0000313" key="1">
    <source>
        <dbReference type="EMBL" id="KIM95080.1"/>
    </source>
</evidence>
<dbReference type="Proteomes" id="UP000054321">
    <property type="component" value="Unassembled WGS sequence"/>
</dbReference>
<reference evidence="1 2" key="1">
    <citation type="submission" date="2014-04" db="EMBL/GenBank/DDBJ databases">
        <authorList>
            <consortium name="DOE Joint Genome Institute"/>
            <person name="Kuo A."/>
            <person name="Martino E."/>
            <person name="Perotto S."/>
            <person name="Kohler A."/>
            <person name="Nagy L.G."/>
            <person name="Floudas D."/>
            <person name="Copeland A."/>
            <person name="Barry K.W."/>
            <person name="Cichocki N."/>
            <person name="Veneault-Fourrey C."/>
            <person name="LaButti K."/>
            <person name="Lindquist E.A."/>
            <person name="Lipzen A."/>
            <person name="Lundell T."/>
            <person name="Morin E."/>
            <person name="Murat C."/>
            <person name="Sun H."/>
            <person name="Tunlid A."/>
            <person name="Henrissat B."/>
            <person name="Grigoriev I.V."/>
            <person name="Hibbett D.S."/>
            <person name="Martin F."/>
            <person name="Nordberg H.P."/>
            <person name="Cantor M.N."/>
            <person name="Hua S.X."/>
        </authorList>
    </citation>
    <scope>NUCLEOTIDE SEQUENCE [LARGE SCALE GENOMIC DNA]</scope>
    <source>
        <strain evidence="1 2">Zn</strain>
    </source>
</reference>
<dbReference type="EMBL" id="KN832888">
    <property type="protein sequence ID" value="KIM95080.1"/>
    <property type="molecule type" value="Genomic_DNA"/>
</dbReference>
<keyword evidence="2" id="KW-1185">Reference proteome</keyword>